<keyword evidence="10" id="KW-1185">Reference proteome</keyword>
<sequence length="366" mass="41611">MLLVSPLIRCLCVSRIIHRALLGSVSSQGRLSLSYTCKVCGTRQGPKLFSKKAYEEGIVIVTCETCKNHHLIADNLGWFPQSKDSRNIEEILNKKGEEIKKGIELIDFAKKSQLGGNSVKVHAKVSQAFDESFKISVENMNQLYTSHIPTSSLQKGLLAFGSAIVALLNPMRADMVATMGEATAFRPILEKIRQRMESDICGRKILRDRPRITSATIDLTYLRTLPRGTLGKEYTIFLERLNTTPDERPTVQFVDDDDLHYIMQRYRETHDFNHLLLQMNTTLLDEIAVKYFEGLQLGLPMCVLGGVFASLRLDPKRQRAFVQQYLPWCVEQAVNSRLLIAVDWENHFEKSISELQKAYSISPFIR</sequence>
<dbReference type="Pfam" id="PF05019">
    <property type="entry name" value="Coq4"/>
    <property type="match status" value="1"/>
</dbReference>
<dbReference type="InterPro" id="IPR007715">
    <property type="entry name" value="Coq4"/>
</dbReference>
<dbReference type="PROSITE" id="PS51501">
    <property type="entry name" value="ZF_DNL"/>
    <property type="match status" value="1"/>
</dbReference>
<keyword evidence="1 6" id="KW-0831">Ubiquinone biosynthesis</keyword>
<comment type="cofactor">
    <cofactor evidence="6">
        <name>Zn(2+)</name>
        <dbReference type="ChEBI" id="CHEBI:29105"/>
    </cofactor>
</comment>
<keyword evidence="3 6" id="KW-0496">Mitochondrion</keyword>
<evidence type="ECO:0000256" key="3">
    <source>
        <dbReference type="ARBA" id="ARBA00023128"/>
    </source>
</evidence>
<comment type="subcellular location">
    <subcellularLocation>
        <location evidence="6">Mitochondrion inner membrane</location>
        <topology evidence="6">Peripheral membrane protein</topology>
        <orientation evidence="6">Matrix side</orientation>
    </subcellularLocation>
</comment>
<dbReference type="HAMAP" id="MF_03111">
    <property type="entry name" value="Coq4"/>
    <property type="match status" value="1"/>
</dbReference>
<evidence type="ECO:0000256" key="6">
    <source>
        <dbReference type="HAMAP-Rule" id="MF_03111"/>
    </source>
</evidence>
<evidence type="ECO:0000313" key="10">
    <source>
        <dbReference type="Proteomes" id="UP000024404"/>
    </source>
</evidence>
<evidence type="ECO:0000256" key="2">
    <source>
        <dbReference type="ARBA" id="ARBA00022792"/>
    </source>
</evidence>
<evidence type="ECO:0000313" key="9">
    <source>
        <dbReference type="EnsemblMetazoa" id="OVOC2394.1"/>
    </source>
</evidence>
<evidence type="ECO:0000256" key="4">
    <source>
        <dbReference type="ARBA" id="ARBA00023136"/>
    </source>
</evidence>
<keyword evidence="7" id="KW-0863">Zinc-finger</keyword>
<evidence type="ECO:0000259" key="8">
    <source>
        <dbReference type="PROSITE" id="PS51501"/>
    </source>
</evidence>
<keyword evidence="4 6" id="KW-0472">Membrane</keyword>
<dbReference type="EC" id="4.1.1.130" evidence="6"/>
<feature type="binding site" evidence="6">
    <location>
        <position position="274"/>
    </location>
    <ligand>
        <name>Zn(2+)</name>
        <dbReference type="ChEBI" id="CHEBI:29105"/>
    </ligand>
</feature>
<comment type="subunit">
    <text evidence="6">Component of a multi-subunit COQ enzyme complex.</text>
</comment>
<feature type="binding site" evidence="6">
    <location>
        <position position="271"/>
    </location>
    <ligand>
        <name>Zn(2+)</name>
        <dbReference type="ChEBI" id="CHEBI:29105"/>
    </ligand>
</feature>
<dbReference type="GO" id="GO:0120539">
    <property type="term" value="F:4-hydroxy-3-methoxy-5-polyprenylbenzoate decarboxylase activity"/>
    <property type="evidence" value="ECO:0007669"/>
    <property type="project" value="UniProtKB-EC"/>
</dbReference>
<evidence type="ECO:0000256" key="1">
    <source>
        <dbReference type="ARBA" id="ARBA00022688"/>
    </source>
</evidence>
<dbReference type="OMA" id="YYERHFH"/>
<comment type="similarity">
    <text evidence="6">Belongs to the COQ4 family.</text>
</comment>
<keyword evidence="5 6" id="KW-0456">Lyase</keyword>
<reference evidence="9" key="2">
    <citation type="submission" date="2022-06" db="UniProtKB">
        <authorList>
            <consortium name="EnsemblMetazoa"/>
        </authorList>
    </citation>
    <scope>IDENTIFICATION</scope>
</reference>
<feature type="binding site" evidence="6">
    <location>
        <position position="270"/>
    </location>
    <ligand>
        <name>Zn(2+)</name>
        <dbReference type="ChEBI" id="CHEBI:29105"/>
    </ligand>
</feature>
<dbReference type="GO" id="GO:0008270">
    <property type="term" value="F:zinc ion binding"/>
    <property type="evidence" value="ECO:0007669"/>
    <property type="project" value="UniProtKB-UniRule"/>
</dbReference>
<feature type="binding site" evidence="6">
    <location>
        <position position="286"/>
    </location>
    <ligand>
        <name>Zn(2+)</name>
        <dbReference type="ChEBI" id="CHEBI:29105"/>
    </ligand>
</feature>
<comment type="pathway">
    <text evidence="6">Cofactor biosynthesis; ubiquinone biosynthesis.</text>
</comment>
<dbReference type="EnsemblMetazoa" id="OVOC2394.1">
    <property type="protein sequence ID" value="OVOC2394.1"/>
    <property type="gene ID" value="WBGene00239203"/>
</dbReference>
<evidence type="ECO:0000256" key="7">
    <source>
        <dbReference type="PROSITE-ProRule" id="PRU00834"/>
    </source>
</evidence>
<name>A0A8R1XTP6_ONCVO</name>
<comment type="function">
    <text evidence="6">Lyase that catalyzes the C1-decarboxylation of 4-hydroxy-3-methoxy-5-(all-trans-polyprenyl)benzoic acid into 2-methoxy-6-(all-trans-polyprenyl)phenol during ubiquinone biosynthesis.</text>
</comment>
<dbReference type="Pfam" id="PF05180">
    <property type="entry name" value="zf-DNL"/>
    <property type="match status" value="1"/>
</dbReference>
<dbReference type="AlphaFoldDB" id="A0A8R1XTP6"/>
<keyword evidence="6" id="KW-0862">Zinc</keyword>
<proteinExistence type="inferred from homology"/>
<dbReference type="EMBL" id="CMVM020000073">
    <property type="status" value="NOT_ANNOTATED_CDS"/>
    <property type="molecule type" value="Genomic_DNA"/>
</dbReference>
<keyword evidence="6" id="KW-0479">Metal-binding</keyword>
<dbReference type="PANTHER" id="PTHR12922:SF7">
    <property type="entry name" value="UBIQUINONE BIOSYNTHESIS PROTEIN COQ4 HOMOLOG, MITOCHONDRIAL"/>
    <property type="match status" value="1"/>
</dbReference>
<organism evidence="9 10">
    <name type="scientific">Onchocerca volvulus</name>
    <dbReference type="NCBI Taxonomy" id="6282"/>
    <lineage>
        <taxon>Eukaryota</taxon>
        <taxon>Metazoa</taxon>
        <taxon>Ecdysozoa</taxon>
        <taxon>Nematoda</taxon>
        <taxon>Chromadorea</taxon>
        <taxon>Rhabditida</taxon>
        <taxon>Spirurina</taxon>
        <taxon>Spiruromorpha</taxon>
        <taxon>Filarioidea</taxon>
        <taxon>Onchocercidae</taxon>
        <taxon>Onchocerca</taxon>
    </lineage>
</organism>
<keyword evidence="2 6" id="KW-0999">Mitochondrion inner membrane</keyword>
<comment type="catalytic activity">
    <reaction evidence="6">
        <text>a 4-hydroxy-3-methoxy-5-(all-trans-polyprenyl)benzoate + H(+) = a 2-methoxy-6-(all-trans-polyprenyl)phenol + CO2</text>
        <dbReference type="Rhea" id="RHEA:81179"/>
        <dbReference type="Rhea" id="RHEA-COMP:9551"/>
        <dbReference type="Rhea" id="RHEA-COMP:10931"/>
        <dbReference type="ChEBI" id="CHEBI:15378"/>
        <dbReference type="ChEBI" id="CHEBI:16526"/>
        <dbReference type="ChEBI" id="CHEBI:62731"/>
        <dbReference type="ChEBI" id="CHEBI:84443"/>
        <dbReference type="EC" id="4.1.1.130"/>
    </reaction>
</comment>
<dbReference type="Proteomes" id="UP000024404">
    <property type="component" value="Unassembled WGS sequence"/>
</dbReference>
<dbReference type="GO" id="GO:0031314">
    <property type="term" value="C:extrinsic component of mitochondrial inner membrane"/>
    <property type="evidence" value="ECO:0007669"/>
    <property type="project" value="UniProtKB-UniRule"/>
</dbReference>
<dbReference type="InterPro" id="IPR007853">
    <property type="entry name" value="Znf_DNL-typ"/>
</dbReference>
<feature type="domain" description="DNL-type" evidence="8">
    <location>
        <begin position="26"/>
        <end position="124"/>
    </location>
</feature>
<dbReference type="PANTHER" id="PTHR12922">
    <property type="entry name" value="UBIQUINONE BIOSYNTHESIS PROTEIN"/>
    <property type="match status" value="1"/>
</dbReference>
<reference evidence="10" key="1">
    <citation type="submission" date="2013-10" db="EMBL/GenBank/DDBJ databases">
        <title>Genome sequencing of Onchocerca volvulus.</title>
        <authorList>
            <person name="Cotton J."/>
            <person name="Tsai J."/>
            <person name="Stanley E."/>
            <person name="Tracey A."/>
            <person name="Holroyd N."/>
            <person name="Lustigman S."/>
            <person name="Berriman M."/>
        </authorList>
    </citation>
    <scope>NUCLEOTIDE SEQUENCE</scope>
</reference>
<protein>
    <recommendedName>
        <fullName evidence="6">Ubiquinone biosynthesis protein COQ4 homolog, mitochondrial</fullName>
    </recommendedName>
    <alternativeName>
        <fullName evidence="6">4-hydroxy-3-methoxy-5-polyprenylbenzoate decarboxylase</fullName>
        <ecNumber evidence="6">4.1.1.130</ecNumber>
    </alternativeName>
    <alternativeName>
        <fullName evidence="6">Coenzyme Q biosynthesis protein 4 homolog</fullName>
    </alternativeName>
</protein>
<accession>A0A8R1XTP6</accession>
<evidence type="ECO:0000256" key="5">
    <source>
        <dbReference type="ARBA" id="ARBA00023239"/>
    </source>
</evidence>
<dbReference type="InterPro" id="IPR027540">
    <property type="entry name" value="Coq4_euk"/>
</dbReference>